<keyword evidence="5 12" id="KW-0648">Protein biosynthesis</keyword>
<dbReference type="Gene3D" id="3.30.70.870">
    <property type="entry name" value="Elongation Factor G (Translational Gtpase), domain 3"/>
    <property type="match status" value="1"/>
</dbReference>
<evidence type="ECO:0000313" key="15">
    <source>
        <dbReference type="Proteomes" id="UP000471435"/>
    </source>
</evidence>
<evidence type="ECO:0000256" key="12">
    <source>
        <dbReference type="HAMAP-Rule" id="MF_00071"/>
    </source>
</evidence>
<gene>
    <name evidence="12 14" type="primary">lepA</name>
    <name evidence="14" type="ORF">GRI43_03320</name>
</gene>
<dbReference type="GO" id="GO:0003746">
    <property type="term" value="F:translation elongation factor activity"/>
    <property type="evidence" value="ECO:0007669"/>
    <property type="project" value="UniProtKB-UniRule"/>
</dbReference>
<dbReference type="InterPro" id="IPR035647">
    <property type="entry name" value="EFG_III/V"/>
</dbReference>
<dbReference type="Gene3D" id="3.30.70.240">
    <property type="match status" value="1"/>
</dbReference>
<dbReference type="InterPro" id="IPR013842">
    <property type="entry name" value="LepA_CTD"/>
</dbReference>
<keyword evidence="4 12" id="KW-0378">Hydrolase</keyword>
<dbReference type="CDD" id="cd03709">
    <property type="entry name" value="lepA_C"/>
    <property type="match status" value="1"/>
</dbReference>
<evidence type="ECO:0000256" key="11">
    <source>
        <dbReference type="ARBA" id="ARBA00066744"/>
    </source>
</evidence>
<accession>A0A6I4V233</accession>
<dbReference type="CDD" id="cd16260">
    <property type="entry name" value="EF4_III"/>
    <property type="match status" value="1"/>
</dbReference>
<comment type="caution">
    <text evidence="14">The sequence shown here is derived from an EMBL/GenBank/DDBJ whole genome shotgun (WGS) entry which is preliminary data.</text>
</comment>
<evidence type="ECO:0000256" key="4">
    <source>
        <dbReference type="ARBA" id="ARBA00022801"/>
    </source>
</evidence>
<dbReference type="Pfam" id="PF03144">
    <property type="entry name" value="GTP_EFTU_D2"/>
    <property type="match status" value="1"/>
</dbReference>
<name>A0A6I4V233_9SPHN</name>
<dbReference type="InterPro" id="IPR035654">
    <property type="entry name" value="LepA_IV"/>
</dbReference>
<dbReference type="Gene3D" id="3.40.50.300">
    <property type="entry name" value="P-loop containing nucleotide triphosphate hydrolases"/>
    <property type="match status" value="1"/>
</dbReference>
<dbReference type="GO" id="GO:0045727">
    <property type="term" value="P:positive regulation of translation"/>
    <property type="evidence" value="ECO:0007669"/>
    <property type="project" value="UniProtKB-UniRule"/>
</dbReference>
<dbReference type="SUPFAM" id="SSF52540">
    <property type="entry name" value="P-loop containing nucleoside triphosphate hydrolases"/>
    <property type="match status" value="1"/>
</dbReference>
<dbReference type="FunFam" id="3.40.50.300:FF:000078">
    <property type="entry name" value="Elongation factor 4"/>
    <property type="match status" value="1"/>
</dbReference>
<dbReference type="InterPro" id="IPR027417">
    <property type="entry name" value="P-loop_NTPase"/>
</dbReference>
<proteinExistence type="inferred from homology"/>
<evidence type="ECO:0000259" key="13">
    <source>
        <dbReference type="PROSITE" id="PS51722"/>
    </source>
</evidence>
<dbReference type="CDD" id="cd01890">
    <property type="entry name" value="LepA"/>
    <property type="match status" value="1"/>
</dbReference>
<dbReference type="Pfam" id="PF00679">
    <property type="entry name" value="EFG_C"/>
    <property type="match status" value="1"/>
</dbReference>
<comment type="similarity">
    <text evidence="10">Belongs to the GTP-binding elongation factor family. LepA subfamily.</text>
</comment>
<comment type="similarity">
    <text evidence="1 12">Belongs to the TRAFAC class translation factor GTPase superfamily. Classic translation factor GTPase family. LepA subfamily.</text>
</comment>
<dbReference type="Pfam" id="PF00009">
    <property type="entry name" value="GTP_EFTU"/>
    <property type="match status" value="1"/>
</dbReference>
<dbReference type="InterPro" id="IPR031157">
    <property type="entry name" value="G_TR_CS"/>
</dbReference>
<dbReference type="GO" id="GO:0003924">
    <property type="term" value="F:GTPase activity"/>
    <property type="evidence" value="ECO:0007669"/>
    <property type="project" value="UniProtKB-UniRule"/>
</dbReference>
<dbReference type="InterPro" id="IPR004161">
    <property type="entry name" value="EFTu-like_2"/>
</dbReference>
<evidence type="ECO:0000313" key="14">
    <source>
        <dbReference type="EMBL" id="MXP46424.1"/>
    </source>
</evidence>
<evidence type="ECO:0000256" key="6">
    <source>
        <dbReference type="ARBA" id="ARBA00023134"/>
    </source>
</evidence>
<evidence type="ECO:0000256" key="1">
    <source>
        <dbReference type="ARBA" id="ARBA00005454"/>
    </source>
</evidence>
<dbReference type="FunFam" id="3.30.70.2570:FF:000001">
    <property type="entry name" value="Translation factor GUF1, mitochondrial"/>
    <property type="match status" value="1"/>
</dbReference>
<dbReference type="InterPro" id="IPR006297">
    <property type="entry name" value="EF-4"/>
</dbReference>
<keyword evidence="15" id="KW-1185">Reference proteome</keyword>
<dbReference type="PANTHER" id="PTHR43512">
    <property type="entry name" value="TRANSLATION FACTOR GUF1-RELATED"/>
    <property type="match status" value="1"/>
</dbReference>
<dbReference type="PROSITE" id="PS51722">
    <property type="entry name" value="G_TR_2"/>
    <property type="match status" value="1"/>
</dbReference>
<evidence type="ECO:0000256" key="2">
    <source>
        <dbReference type="ARBA" id="ARBA00022475"/>
    </source>
</evidence>
<dbReference type="GO" id="GO:0005886">
    <property type="term" value="C:plasma membrane"/>
    <property type="evidence" value="ECO:0007669"/>
    <property type="project" value="UniProtKB-SubCell"/>
</dbReference>
<dbReference type="Gene3D" id="2.40.30.10">
    <property type="entry name" value="Translation factors"/>
    <property type="match status" value="1"/>
</dbReference>
<dbReference type="GO" id="GO:0005525">
    <property type="term" value="F:GTP binding"/>
    <property type="evidence" value="ECO:0007669"/>
    <property type="project" value="UniProtKB-UniRule"/>
</dbReference>
<comment type="function">
    <text evidence="9 12">Required for accurate and efficient protein synthesis under certain stress conditions. May act as a fidelity factor of the translation reaction, by catalyzing a one-codon backward translocation of tRNAs on improperly translocated ribosomes. Back-translocation proceeds from a post-translocation (POST) complex to a pre-translocation (PRE) complex, thus giving elongation factor G a second chance to translocate the tRNAs correctly. Binds to ribosomes in a GTP-dependent manner.</text>
</comment>
<dbReference type="EMBL" id="WTYP01000001">
    <property type="protein sequence ID" value="MXP46424.1"/>
    <property type="molecule type" value="Genomic_DNA"/>
</dbReference>
<dbReference type="OrthoDB" id="9802948at2"/>
<dbReference type="FunFam" id="3.30.70.870:FF:000004">
    <property type="entry name" value="Translation factor GUF1, mitochondrial"/>
    <property type="match status" value="1"/>
</dbReference>
<dbReference type="GO" id="GO:0043022">
    <property type="term" value="F:ribosome binding"/>
    <property type="evidence" value="ECO:0007669"/>
    <property type="project" value="UniProtKB-UniRule"/>
</dbReference>
<dbReference type="GO" id="GO:0097216">
    <property type="term" value="F:guanosine tetraphosphate binding"/>
    <property type="evidence" value="ECO:0007669"/>
    <property type="project" value="UniProtKB-ARBA"/>
</dbReference>
<dbReference type="InterPro" id="IPR005225">
    <property type="entry name" value="Small_GTP-bd"/>
</dbReference>
<keyword evidence="6 12" id="KW-0342">GTP-binding</keyword>
<dbReference type="PANTHER" id="PTHR43512:SF4">
    <property type="entry name" value="TRANSLATION FACTOR GUF1 HOMOLOG, CHLOROPLASTIC"/>
    <property type="match status" value="1"/>
</dbReference>
<dbReference type="CDD" id="cd03699">
    <property type="entry name" value="EF4_II"/>
    <property type="match status" value="1"/>
</dbReference>
<organism evidence="14 15">
    <name type="scientific">Pontixanthobacter luteolus</name>
    <dbReference type="NCBI Taxonomy" id="295089"/>
    <lineage>
        <taxon>Bacteria</taxon>
        <taxon>Pseudomonadati</taxon>
        <taxon>Pseudomonadota</taxon>
        <taxon>Alphaproteobacteria</taxon>
        <taxon>Sphingomonadales</taxon>
        <taxon>Erythrobacteraceae</taxon>
        <taxon>Pontixanthobacter</taxon>
    </lineage>
</organism>
<keyword evidence="14" id="KW-0251">Elongation factor</keyword>
<dbReference type="NCBIfam" id="TIGR01393">
    <property type="entry name" value="lepA"/>
    <property type="match status" value="1"/>
</dbReference>
<feature type="binding site" evidence="12">
    <location>
        <begin position="134"/>
        <end position="137"/>
    </location>
    <ligand>
        <name>GTP</name>
        <dbReference type="ChEBI" id="CHEBI:37565"/>
    </ligand>
</feature>
<dbReference type="FunFam" id="3.30.70.240:FF:000007">
    <property type="entry name" value="Translation factor GUF1, mitochondrial"/>
    <property type="match status" value="1"/>
</dbReference>
<feature type="domain" description="Tr-type G" evidence="13">
    <location>
        <begin position="5"/>
        <end position="187"/>
    </location>
</feature>
<sequence>MTELSKIRNFSIIAHIDHGKSTLADRLIQFTGGLTDREMSEQVLDNMDIEKERGITIKAQTVRLHYTAKDGETYQLNLMDTPGHVDFAYEVSRSLAACEGALLVVDAAQGVEAQTLANVYQSIEHDHEIVPVINKIDLPAAEPEMVRKEIEDVIGLDASEAVLASAKSGIGIEDILEQVVKKIPPPKGDRDAPLKASLVDSWYDPYLGVVILIRVIDGVVKKGQQVKFMQGGTEHLIDRVGCMRPKIEQLPELGPGEIGFITAQIKEVEQARVGDTITTVKGGATQPLKGYKEVQSVVFCGLFPVDAADFEKLRESIGKLRLNDASFTFEMESSAALGFGFRCGFLGLLHLEIIQERLSREYDLDLITTAPSVVYRIQLNKSKNDDARTIELHNPADYPDPSRIESIEEPWIKATIYTPDEHLGAILKLCQDRRGVQTDLTYVGGRAQVTYELPLNEVVFDFYDRLKSISRGYASFDYEQIGLREGDLVKMNILVNNEPVDALSMIVHRNVAEARGRGMCERLKDLIPRHLFKIPIQAAIGGKVIARETISAMRKDVTAKCYGGDISRKKKLLEKQKKGKAKMREYGNVSIPQEAFIAALRMGEE</sequence>
<evidence type="ECO:0000256" key="5">
    <source>
        <dbReference type="ARBA" id="ARBA00022917"/>
    </source>
</evidence>
<reference evidence="14 15" key="1">
    <citation type="submission" date="2019-12" db="EMBL/GenBank/DDBJ databases">
        <title>Genomic-based taxomic classification of the family Erythrobacteraceae.</title>
        <authorList>
            <person name="Xu L."/>
        </authorList>
    </citation>
    <scope>NUCLEOTIDE SEQUENCE [LARGE SCALE GENOMIC DNA]</scope>
    <source>
        <strain evidence="14 15">SW-109</strain>
    </source>
</reference>
<dbReference type="PROSITE" id="PS00301">
    <property type="entry name" value="G_TR_1"/>
    <property type="match status" value="1"/>
</dbReference>
<dbReference type="NCBIfam" id="TIGR00231">
    <property type="entry name" value="small_GTP"/>
    <property type="match status" value="1"/>
</dbReference>
<comment type="catalytic activity">
    <reaction evidence="8 12">
        <text>GTP + H2O = GDP + phosphate + H(+)</text>
        <dbReference type="Rhea" id="RHEA:19669"/>
        <dbReference type="ChEBI" id="CHEBI:15377"/>
        <dbReference type="ChEBI" id="CHEBI:15378"/>
        <dbReference type="ChEBI" id="CHEBI:37565"/>
        <dbReference type="ChEBI" id="CHEBI:43474"/>
        <dbReference type="ChEBI" id="CHEBI:58189"/>
        <dbReference type="EC" id="3.6.5.n1"/>
    </reaction>
</comment>
<evidence type="ECO:0000256" key="7">
    <source>
        <dbReference type="ARBA" id="ARBA00023136"/>
    </source>
</evidence>
<keyword evidence="2 12" id="KW-1003">Cell membrane</keyword>
<dbReference type="InterPro" id="IPR038363">
    <property type="entry name" value="LepA_C_sf"/>
</dbReference>
<dbReference type="HAMAP" id="MF_00071">
    <property type="entry name" value="LepA"/>
    <property type="match status" value="1"/>
</dbReference>
<keyword evidence="7 12" id="KW-0472">Membrane</keyword>
<dbReference type="InterPro" id="IPR000795">
    <property type="entry name" value="T_Tr_GTP-bd_dom"/>
</dbReference>
<dbReference type="PRINTS" id="PR00315">
    <property type="entry name" value="ELONGATNFCT"/>
</dbReference>
<dbReference type="InterPro" id="IPR000640">
    <property type="entry name" value="EFG_V-like"/>
</dbReference>
<dbReference type="FunFam" id="2.40.30.10:FF:000015">
    <property type="entry name" value="Translation factor GUF1, mitochondrial"/>
    <property type="match status" value="1"/>
</dbReference>
<dbReference type="Gene3D" id="3.30.70.2570">
    <property type="entry name" value="Elongation factor 4, C-terminal domain"/>
    <property type="match status" value="1"/>
</dbReference>
<feature type="binding site" evidence="12">
    <location>
        <begin position="17"/>
        <end position="22"/>
    </location>
    <ligand>
        <name>GTP</name>
        <dbReference type="ChEBI" id="CHEBI:37565"/>
    </ligand>
</feature>
<dbReference type="Pfam" id="PF06421">
    <property type="entry name" value="LepA_C"/>
    <property type="match status" value="1"/>
</dbReference>
<evidence type="ECO:0000256" key="3">
    <source>
        <dbReference type="ARBA" id="ARBA00022741"/>
    </source>
</evidence>
<dbReference type="AlphaFoldDB" id="A0A6I4V233"/>
<comment type="subcellular location">
    <subcellularLocation>
        <location evidence="12">Cell membrane</location>
        <topology evidence="12">Peripheral membrane protein</topology>
        <orientation evidence="12">Cytoplasmic side</orientation>
    </subcellularLocation>
</comment>
<keyword evidence="3 12" id="KW-0547">Nucleotide-binding</keyword>
<dbReference type="RefSeq" id="WP_160729657.1">
    <property type="nucleotide sequence ID" value="NZ_WTYP01000001.1"/>
</dbReference>
<dbReference type="EC" id="3.6.5.n1" evidence="11 12"/>
<evidence type="ECO:0000256" key="9">
    <source>
        <dbReference type="ARBA" id="ARBA00057626"/>
    </source>
</evidence>
<evidence type="ECO:0000256" key="10">
    <source>
        <dbReference type="ARBA" id="ARBA00061052"/>
    </source>
</evidence>
<dbReference type="SUPFAM" id="SSF54980">
    <property type="entry name" value="EF-G C-terminal domain-like"/>
    <property type="match status" value="2"/>
</dbReference>
<evidence type="ECO:0000256" key="8">
    <source>
        <dbReference type="ARBA" id="ARBA00050293"/>
    </source>
</evidence>
<dbReference type="Proteomes" id="UP000471435">
    <property type="component" value="Unassembled WGS sequence"/>
</dbReference>
<protein>
    <recommendedName>
        <fullName evidence="11 12">Elongation factor 4</fullName>
        <shortName evidence="12">EF-4</shortName>
        <ecNumber evidence="11 12">3.6.5.n1</ecNumber>
    </recommendedName>
    <alternativeName>
        <fullName evidence="12">Ribosomal back-translocase LepA</fullName>
    </alternativeName>
</protein>